<dbReference type="Gene3D" id="3.10.390.10">
    <property type="entry name" value="SAND domain-like"/>
    <property type="match status" value="1"/>
</dbReference>
<evidence type="ECO:0000256" key="1">
    <source>
        <dbReference type="ARBA" id="ARBA00009513"/>
    </source>
</evidence>
<name>A0ABD6ELS7_9BILA</name>
<proteinExistence type="inferred from homology"/>
<comment type="similarity">
    <text evidence="1">Belongs to the SKI family.</text>
</comment>
<dbReference type="PANTHER" id="PTHR10005:SF25">
    <property type="entry name" value="SNO ONCOGENE, ISOFORM B"/>
    <property type="match status" value="1"/>
</dbReference>
<accession>A0ABD6ELS7</accession>
<evidence type="ECO:0000259" key="3">
    <source>
        <dbReference type="SMART" id="SM01046"/>
    </source>
</evidence>
<dbReference type="Pfam" id="PF08782">
    <property type="entry name" value="c-SKI_SMAD_bind"/>
    <property type="match status" value="1"/>
</dbReference>
<dbReference type="Gene3D" id="3.10.260.20">
    <property type="entry name" value="Ski"/>
    <property type="match status" value="1"/>
</dbReference>
<reference evidence="4 5" key="1">
    <citation type="submission" date="2024-08" db="EMBL/GenBank/DDBJ databases">
        <title>Gnathostoma spinigerum genome.</title>
        <authorList>
            <person name="Gonzalez-Bertolin B."/>
            <person name="Monzon S."/>
            <person name="Zaballos A."/>
            <person name="Jimenez P."/>
            <person name="Dekumyoy P."/>
            <person name="Varona S."/>
            <person name="Cuesta I."/>
            <person name="Sumanam S."/>
            <person name="Adisakwattana P."/>
            <person name="Gasser R.B."/>
            <person name="Hernandez-Gonzalez A."/>
            <person name="Young N.D."/>
            <person name="Perteguer M.J."/>
        </authorList>
    </citation>
    <scope>NUCLEOTIDE SEQUENCE [LARGE SCALE GENOMIC DNA]</scope>
    <source>
        <strain evidence="4">AL3</strain>
        <tissue evidence="4">Liver</tissue>
    </source>
</reference>
<keyword evidence="5" id="KW-1185">Reference proteome</keyword>
<dbReference type="AlphaFoldDB" id="A0ABD6ELS7"/>
<dbReference type="InterPro" id="IPR009061">
    <property type="entry name" value="DNA-bd_dom_put_sf"/>
</dbReference>
<gene>
    <name evidence="4" type="ORF">AB6A40_004983</name>
</gene>
<dbReference type="Pfam" id="PF02437">
    <property type="entry name" value="Ski_Sno_DHD"/>
    <property type="match status" value="1"/>
</dbReference>
<dbReference type="SUPFAM" id="SSF63763">
    <property type="entry name" value="SAND domain-like"/>
    <property type="match status" value="1"/>
</dbReference>
<dbReference type="PANTHER" id="PTHR10005">
    <property type="entry name" value="SKI ONCOGENE-RELATED"/>
    <property type="match status" value="1"/>
</dbReference>
<feature type="region of interest" description="Disordered" evidence="2">
    <location>
        <begin position="393"/>
        <end position="412"/>
    </location>
</feature>
<dbReference type="SUPFAM" id="SSF46955">
    <property type="entry name" value="Putative DNA-binding domain"/>
    <property type="match status" value="1"/>
</dbReference>
<sequence length="497" mass="53151">MSVCAYGNSASEMAATMVRREIGSVAGGDTAGSCGETVAGSGVIGDVLLDELAHLKGVLPVQPSPLMVAPDTQSSSLKSTRLNGQLISCFVVGGECRLCFPQIISFVLNGVRIDDINNLFLDLNIHISLATSQQLDILKIAGVMPMTADSCGLVTKSDAERLVAKLLPQSSGPLAVVASRTDAVSVFHDCFGGCSGTLLCSLASPEAIECSECKYMFSGEKFVAHTHSTREIQRVCHWGFDSANWRHYLLIGEDQENDLMAVQRLHNFKYSQIRTTSKRHADCKNDQQEVARKVAALTPGLMFTLCSQLMGNSTAGSSLSGVSLPLTASVPFSTSSLATLSPQLQSMLTLQMAVAGQLPSASKVALPTNSTVLPYIPTLPLGTSEPNKIVDTSQSKNARTSADENLKITGSPPKADNAQLEAFLRSEINEPSLSFVQALILEMQRAEALKRETLLVENERLRRENAILRDVLSSSSNRLVCVPPESSTLSSVKVTIC</sequence>
<dbReference type="InterPro" id="IPR023216">
    <property type="entry name" value="Tscrpt_reg_SKI_SnoN"/>
</dbReference>
<protein>
    <recommendedName>
        <fullName evidence="3">c-SKI SMAD4-binding domain-containing protein</fullName>
    </recommendedName>
</protein>
<dbReference type="EMBL" id="JBGFUD010003038">
    <property type="protein sequence ID" value="MFH4978274.1"/>
    <property type="molecule type" value="Genomic_DNA"/>
</dbReference>
<evidence type="ECO:0000256" key="2">
    <source>
        <dbReference type="SAM" id="MobiDB-lite"/>
    </source>
</evidence>
<evidence type="ECO:0000313" key="5">
    <source>
        <dbReference type="Proteomes" id="UP001608902"/>
    </source>
</evidence>
<dbReference type="SMART" id="SM01046">
    <property type="entry name" value="c-SKI_SMAD_bind"/>
    <property type="match status" value="1"/>
</dbReference>
<comment type="caution">
    <text evidence="4">The sequence shown here is derived from an EMBL/GenBank/DDBJ whole genome shotgun (WGS) entry which is preliminary data.</text>
</comment>
<evidence type="ECO:0000313" key="4">
    <source>
        <dbReference type="EMBL" id="MFH4978274.1"/>
    </source>
</evidence>
<dbReference type="InterPro" id="IPR010919">
    <property type="entry name" value="SAND-like_dom_sf"/>
</dbReference>
<dbReference type="CDD" id="cd21079">
    <property type="entry name" value="DHD_Ski_Sno"/>
    <property type="match status" value="1"/>
</dbReference>
<organism evidence="4 5">
    <name type="scientific">Gnathostoma spinigerum</name>
    <dbReference type="NCBI Taxonomy" id="75299"/>
    <lineage>
        <taxon>Eukaryota</taxon>
        <taxon>Metazoa</taxon>
        <taxon>Ecdysozoa</taxon>
        <taxon>Nematoda</taxon>
        <taxon>Chromadorea</taxon>
        <taxon>Rhabditida</taxon>
        <taxon>Spirurina</taxon>
        <taxon>Gnathostomatomorpha</taxon>
        <taxon>Gnathostomatoidea</taxon>
        <taxon>Gnathostomatidae</taxon>
        <taxon>Gnathostoma</taxon>
    </lineage>
</organism>
<feature type="domain" description="c-SKI SMAD4-binding" evidence="3">
    <location>
        <begin position="183"/>
        <end position="273"/>
    </location>
</feature>
<dbReference type="InterPro" id="IPR003380">
    <property type="entry name" value="SKI/SNO/DAC"/>
</dbReference>
<dbReference type="InterPro" id="IPR037000">
    <property type="entry name" value="Ski_DNA-bd_sf"/>
</dbReference>
<dbReference type="Proteomes" id="UP001608902">
    <property type="component" value="Unassembled WGS sequence"/>
</dbReference>
<dbReference type="InterPro" id="IPR014890">
    <property type="entry name" value="c-SKI_SMAD4-bd_dom"/>
</dbReference>